<evidence type="ECO:0000259" key="7">
    <source>
        <dbReference type="PROSITE" id="PS51352"/>
    </source>
</evidence>
<dbReference type="AlphaFoldDB" id="A0A542ZN55"/>
<name>A0A542ZN55_9MICO</name>
<dbReference type="RefSeq" id="WP_141789471.1">
    <property type="nucleotide sequence ID" value="NZ_BAAAKX010000012.1"/>
</dbReference>
<dbReference type="Gene3D" id="3.40.30.10">
    <property type="entry name" value="Glutaredoxin"/>
    <property type="match status" value="1"/>
</dbReference>
<keyword evidence="5" id="KW-0676">Redox-active center</keyword>
<dbReference type="PROSITE" id="PS00194">
    <property type="entry name" value="THIOREDOXIN_1"/>
    <property type="match status" value="1"/>
</dbReference>
<dbReference type="OrthoDB" id="9796554at2"/>
<dbReference type="GO" id="GO:0016853">
    <property type="term" value="F:isomerase activity"/>
    <property type="evidence" value="ECO:0007669"/>
    <property type="project" value="UniProtKB-KW"/>
</dbReference>
<dbReference type="Proteomes" id="UP000319514">
    <property type="component" value="Unassembled WGS sequence"/>
</dbReference>
<evidence type="ECO:0000313" key="8">
    <source>
        <dbReference type="EMBL" id="TQL61726.1"/>
    </source>
</evidence>
<evidence type="ECO:0000256" key="2">
    <source>
        <dbReference type="ARBA" id="ARBA00022748"/>
    </source>
</evidence>
<evidence type="ECO:0000256" key="4">
    <source>
        <dbReference type="ARBA" id="ARBA00023157"/>
    </source>
</evidence>
<reference evidence="8 9" key="1">
    <citation type="submission" date="2019-06" db="EMBL/GenBank/DDBJ databases">
        <title>Sequencing the genomes of 1000 actinobacteria strains.</title>
        <authorList>
            <person name="Klenk H.-P."/>
        </authorList>
    </citation>
    <scope>NUCLEOTIDE SEQUENCE [LARGE SCALE GENOMIC DNA]</scope>
    <source>
        <strain evidence="8 9">DSM 18082</strain>
    </source>
</reference>
<dbReference type="GO" id="GO:0017004">
    <property type="term" value="P:cytochrome complex assembly"/>
    <property type="evidence" value="ECO:0007669"/>
    <property type="project" value="UniProtKB-KW"/>
</dbReference>
<dbReference type="EMBL" id="VFOQ01000001">
    <property type="protein sequence ID" value="TQL61726.1"/>
    <property type="molecule type" value="Genomic_DNA"/>
</dbReference>
<dbReference type="PROSITE" id="PS51257">
    <property type="entry name" value="PROKAR_LIPOPROTEIN"/>
    <property type="match status" value="1"/>
</dbReference>
<dbReference type="CDD" id="cd02966">
    <property type="entry name" value="TlpA_like_family"/>
    <property type="match status" value="1"/>
</dbReference>
<dbReference type="GO" id="GO:0016491">
    <property type="term" value="F:oxidoreductase activity"/>
    <property type="evidence" value="ECO:0007669"/>
    <property type="project" value="InterPro"/>
</dbReference>
<protein>
    <submittedName>
        <fullName evidence="8">Thiol-disulfide isomerase/thioredoxin</fullName>
    </submittedName>
</protein>
<feature type="chain" id="PRO_5038406520" evidence="6">
    <location>
        <begin position="21"/>
        <end position="195"/>
    </location>
</feature>
<keyword evidence="6" id="KW-0732">Signal</keyword>
<keyword evidence="8" id="KW-0413">Isomerase</keyword>
<comment type="caution">
    <text evidence="8">The sequence shown here is derived from an EMBL/GenBank/DDBJ whole genome shotgun (WGS) entry which is preliminary data.</text>
</comment>
<keyword evidence="3" id="KW-0735">Signal-anchor</keyword>
<feature type="signal peptide" evidence="6">
    <location>
        <begin position="1"/>
        <end position="20"/>
    </location>
</feature>
<gene>
    <name evidence="8" type="ORF">FB474_3145</name>
</gene>
<feature type="domain" description="Thioredoxin" evidence="7">
    <location>
        <begin position="48"/>
        <end position="192"/>
    </location>
</feature>
<dbReference type="PANTHER" id="PTHR42852">
    <property type="entry name" value="THIOL:DISULFIDE INTERCHANGE PROTEIN DSBE"/>
    <property type="match status" value="1"/>
</dbReference>
<dbReference type="InterPro" id="IPR036249">
    <property type="entry name" value="Thioredoxin-like_sf"/>
</dbReference>
<proteinExistence type="predicted"/>
<dbReference type="PROSITE" id="PS51352">
    <property type="entry name" value="THIOREDOXIN_2"/>
    <property type="match status" value="1"/>
</dbReference>
<accession>A0A542ZN55</accession>
<comment type="subcellular location">
    <subcellularLocation>
        <location evidence="1">Cell envelope</location>
    </subcellularLocation>
</comment>
<evidence type="ECO:0000256" key="6">
    <source>
        <dbReference type="SAM" id="SignalP"/>
    </source>
</evidence>
<organism evidence="8 9">
    <name type="scientific">Oryzihumus leptocrescens</name>
    <dbReference type="NCBI Taxonomy" id="297536"/>
    <lineage>
        <taxon>Bacteria</taxon>
        <taxon>Bacillati</taxon>
        <taxon>Actinomycetota</taxon>
        <taxon>Actinomycetes</taxon>
        <taxon>Micrococcales</taxon>
        <taxon>Intrasporangiaceae</taxon>
        <taxon>Oryzihumus</taxon>
    </lineage>
</organism>
<evidence type="ECO:0000256" key="1">
    <source>
        <dbReference type="ARBA" id="ARBA00004196"/>
    </source>
</evidence>
<keyword evidence="3" id="KW-0812">Transmembrane</keyword>
<dbReference type="GO" id="GO:0030313">
    <property type="term" value="C:cell envelope"/>
    <property type="evidence" value="ECO:0007669"/>
    <property type="project" value="UniProtKB-SubCell"/>
</dbReference>
<sequence>MRLVALGVAAALALGLTACSSDPNSISAQAQSGDRKGFVSGDGTVERIALDKREDAVRLKGTNVDGKPWSMDQARGKVLVVNVWGSWCGPCVSEAGDLQQAWSSYEKANKPVQFLGLDFKEGPDAGAAFLRSRGITYPSLAYDGGAPVLALRGKAPTVPTTLVLDTRGRIAARVLGPVQTSTLSGLVDDVLAEKA</sequence>
<keyword evidence="4" id="KW-1015">Disulfide bond</keyword>
<evidence type="ECO:0000256" key="5">
    <source>
        <dbReference type="ARBA" id="ARBA00023284"/>
    </source>
</evidence>
<dbReference type="Pfam" id="PF08534">
    <property type="entry name" value="Redoxin"/>
    <property type="match status" value="1"/>
</dbReference>
<dbReference type="InterPro" id="IPR050553">
    <property type="entry name" value="Thioredoxin_ResA/DsbE_sf"/>
</dbReference>
<evidence type="ECO:0000313" key="9">
    <source>
        <dbReference type="Proteomes" id="UP000319514"/>
    </source>
</evidence>
<keyword evidence="9" id="KW-1185">Reference proteome</keyword>
<evidence type="ECO:0000256" key="3">
    <source>
        <dbReference type="ARBA" id="ARBA00022968"/>
    </source>
</evidence>
<dbReference type="InterPro" id="IPR013766">
    <property type="entry name" value="Thioredoxin_domain"/>
</dbReference>
<dbReference type="PANTHER" id="PTHR42852:SF6">
    <property type="entry name" value="THIOL:DISULFIDE INTERCHANGE PROTEIN DSBE"/>
    <property type="match status" value="1"/>
</dbReference>
<keyword evidence="2" id="KW-0201">Cytochrome c-type biogenesis</keyword>
<dbReference type="InterPro" id="IPR017937">
    <property type="entry name" value="Thioredoxin_CS"/>
</dbReference>
<dbReference type="InterPro" id="IPR013740">
    <property type="entry name" value="Redoxin"/>
</dbReference>
<dbReference type="SUPFAM" id="SSF52833">
    <property type="entry name" value="Thioredoxin-like"/>
    <property type="match status" value="1"/>
</dbReference>